<dbReference type="Proteomes" id="UP001326110">
    <property type="component" value="Chromosome"/>
</dbReference>
<reference evidence="1 2" key="1">
    <citation type="submission" date="2023-11" db="EMBL/GenBank/DDBJ databases">
        <title>MicrobeMod: A computational toolkit for identifying prokaryotic methylation and restriction-modification with nanopore sequencing.</title>
        <authorList>
            <person name="Crits-Christoph A."/>
            <person name="Kang S.C."/>
            <person name="Lee H."/>
            <person name="Ostrov N."/>
        </authorList>
    </citation>
    <scope>NUCLEOTIDE SEQUENCE [LARGE SCALE GENOMIC DNA]</scope>
    <source>
        <strain evidence="1 2">ATCC 25935</strain>
    </source>
</reference>
<dbReference type="SUPFAM" id="SSF51197">
    <property type="entry name" value="Clavaminate synthase-like"/>
    <property type="match status" value="1"/>
</dbReference>
<dbReference type="RefSeq" id="WP_322533910.1">
    <property type="nucleotide sequence ID" value="NZ_CP140152.1"/>
</dbReference>
<evidence type="ECO:0000313" key="1">
    <source>
        <dbReference type="EMBL" id="WQH03577.1"/>
    </source>
</evidence>
<dbReference type="Gene3D" id="2.60.120.620">
    <property type="entry name" value="q2cbj1_9rhob like domain"/>
    <property type="match status" value="1"/>
</dbReference>
<sequence>MYTTRFEDDGFAIVADVLDETACASISASLGQAISEGTGARSMLEMPWCRALAQTIRLHPLIGPALPERAVAVQCTYFEKSRDQNWLVPLHQDLSIPVREKIDHPALSGWSEKMARYLCSRLKRSCRNWWQ</sequence>
<dbReference type="EMBL" id="CP140152">
    <property type="protein sequence ID" value="WQH03577.1"/>
    <property type="molecule type" value="Genomic_DNA"/>
</dbReference>
<name>A0ABZ0XWK2_9BURK</name>
<proteinExistence type="predicted"/>
<protein>
    <submittedName>
        <fullName evidence="1">Uncharacterized protein</fullName>
    </submittedName>
</protein>
<evidence type="ECO:0000313" key="2">
    <source>
        <dbReference type="Proteomes" id="UP001326110"/>
    </source>
</evidence>
<keyword evidence="2" id="KW-1185">Reference proteome</keyword>
<organism evidence="1 2">
    <name type="scientific">Duganella zoogloeoides</name>
    <dbReference type="NCBI Taxonomy" id="75659"/>
    <lineage>
        <taxon>Bacteria</taxon>
        <taxon>Pseudomonadati</taxon>
        <taxon>Pseudomonadota</taxon>
        <taxon>Betaproteobacteria</taxon>
        <taxon>Burkholderiales</taxon>
        <taxon>Oxalobacteraceae</taxon>
        <taxon>Telluria group</taxon>
        <taxon>Duganella</taxon>
    </lineage>
</organism>
<gene>
    <name evidence="1" type="ORF">SR858_21385</name>
</gene>
<accession>A0ABZ0XWK2</accession>